<dbReference type="EMBL" id="KZ666600">
    <property type="protein sequence ID" value="PPR94215.1"/>
    <property type="molecule type" value="Genomic_DNA"/>
</dbReference>
<feature type="region of interest" description="Disordered" evidence="1">
    <location>
        <begin position="103"/>
        <end position="125"/>
    </location>
</feature>
<dbReference type="OrthoDB" id="966987at2759"/>
<keyword evidence="2" id="KW-0472">Membrane</keyword>
<evidence type="ECO:0000256" key="1">
    <source>
        <dbReference type="SAM" id="MobiDB-lite"/>
    </source>
</evidence>
<accession>A0A2P5WT05</accession>
<feature type="transmembrane region" description="Helical" evidence="2">
    <location>
        <begin position="25"/>
        <end position="45"/>
    </location>
</feature>
<keyword evidence="2" id="KW-1133">Transmembrane helix</keyword>
<evidence type="ECO:0000256" key="2">
    <source>
        <dbReference type="SAM" id="Phobius"/>
    </source>
</evidence>
<organism evidence="3 4">
    <name type="scientific">Gossypium barbadense</name>
    <name type="common">Sea Island cotton</name>
    <name type="synonym">Hibiscus barbadensis</name>
    <dbReference type="NCBI Taxonomy" id="3634"/>
    <lineage>
        <taxon>Eukaryota</taxon>
        <taxon>Viridiplantae</taxon>
        <taxon>Streptophyta</taxon>
        <taxon>Embryophyta</taxon>
        <taxon>Tracheophyta</taxon>
        <taxon>Spermatophyta</taxon>
        <taxon>Magnoliopsida</taxon>
        <taxon>eudicotyledons</taxon>
        <taxon>Gunneridae</taxon>
        <taxon>Pentapetalae</taxon>
        <taxon>rosids</taxon>
        <taxon>malvids</taxon>
        <taxon>Malvales</taxon>
        <taxon>Malvaceae</taxon>
        <taxon>Malvoideae</taxon>
        <taxon>Gossypium</taxon>
    </lineage>
</organism>
<reference evidence="3 4" key="1">
    <citation type="submission" date="2015-01" db="EMBL/GenBank/DDBJ databases">
        <title>Genome of allotetraploid Gossypium barbadense reveals genomic plasticity and fiber elongation in cotton evolution.</title>
        <authorList>
            <person name="Chen X."/>
            <person name="Liu X."/>
            <person name="Zhao B."/>
            <person name="Zheng H."/>
            <person name="Hu Y."/>
            <person name="Lu G."/>
            <person name="Yang C."/>
            <person name="Chen J."/>
            <person name="Shan C."/>
            <person name="Zhang L."/>
            <person name="Zhou Y."/>
            <person name="Wang L."/>
            <person name="Guo W."/>
            <person name="Bai Y."/>
            <person name="Ruan J."/>
            <person name="Shangguan X."/>
            <person name="Mao Y."/>
            <person name="Jiang J."/>
            <person name="Zhu Y."/>
            <person name="Lei J."/>
            <person name="Kang H."/>
            <person name="Chen S."/>
            <person name="He X."/>
            <person name="Wang R."/>
            <person name="Wang Y."/>
            <person name="Chen J."/>
            <person name="Wang L."/>
            <person name="Yu S."/>
            <person name="Wang B."/>
            <person name="Wei J."/>
            <person name="Song S."/>
            <person name="Lu X."/>
            <person name="Gao Z."/>
            <person name="Gu W."/>
            <person name="Deng X."/>
            <person name="Ma D."/>
            <person name="Wang S."/>
            <person name="Liang W."/>
            <person name="Fang L."/>
            <person name="Cai C."/>
            <person name="Zhu X."/>
            <person name="Zhou B."/>
            <person name="Zhang Y."/>
            <person name="Chen Z."/>
            <person name="Xu S."/>
            <person name="Zhu R."/>
            <person name="Wang S."/>
            <person name="Zhang T."/>
            <person name="Zhao G."/>
        </authorList>
    </citation>
    <scope>NUCLEOTIDE SEQUENCE [LARGE SCALE GENOMIC DNA]</scope>
    <source>
        <strain evidence="4">cv. Xinhai21</strain>
        <tissue evidence="3">Leaf</tissue>
    </source>
</reference>
<dbReference type="Proteomes" id="UP000239757">
    <property type="component" value="Unassembled WGS sequence"/>
</dbReference>
<dbReference type="AlphaFoldDB" id="A0A2P5WT05"/>
<sequence>MDSNNGSPATMSVSMTESFKFNGKWASLVLLLVVMLGLIISATVYKCKRGCADVVVETEVELGHGIKECNVTKNEVQEIAEDQLPYSLVLKVEPNLLGKETMQMGGGGDDREHCDSFNVGEKRGS</sequence>
<keyword evidence="2" id="KW-0812">Transmembrane</keyword>
<name>A0A2P5WT05_GOSBA</name>
<evidence type="ECO:0000313" key="4">
    <source>
        <dbReference type="Proteomes" id="UP000239757"/>
    </source>
</evidence>
<gene>
    <name evidence="3" type="ORF">GOBAR_AA26461</name>
</gene>
<proteinExistence type="predicted"/>
<feature type="compositionally biased region" description="Basic and acidic residues" evidence="1">
    <location>
        <begin position="108"/>
        <end position="125"/>
    </location>
</feature>
<protein>
    <submittedName>
        <fullName evidence="3">Uncharacterized protein</fullName>
    </submittedName>
</protein>
<evidence type="ECO:0000313" key="3">
    <source>
        <dbReference type="EMBL" id="PPR94215.1"/>
    </source>
</evidence>